<accession>A0ABQ4DLR3</accession>
<dbReference type="SUPFAM" id="SSF53474">
    <property type="entry name" value="alpha/beta-Hydrolases"/>
    <property type="match status" value="1"/>
</dbReference>
<dbReference type="InterPro" id="IPR029058">
    <property type="entry name" value="AB_hydrolase_fold"/>
</dbReference>
<dbReference type="RefSeq" id="WP_203673876.1">
    <property type="nucleotide sequence ID" value="NZ_BONP01000010.1"/>
</dbReference>
<evidence type="ECO:0000313" key="1">
    <source>
        <dbReference type="EMBL" id="GIG40292.1"/>
    </source>
</evidence>
<dbReference type="Proteomes" id="UP000614741">
    <property type="component" value="Unassembled WGS sequence"/>
</dbReference>
<keyword evidence="2" id="KW-1185">Reference proteome</keyword>
<dbReference type="EMBL" id="BONP01000010">
    <property type="protein sequence ID" value="GIG40292.1"/>
    <property type="molecule type" value="Genomic_DNA"/>
</dbReference>
<protein>
    <recommendedName>
        <fullName evidence="3">Alpha/beta hydrolase</fullName>
    </recommendedName>
</protein>
<comment type="caution">
    <text evidence="1">The sequence shown here is derived from an EMBL/GenBank/DDBJ whole genome shotgun (WGS) entry which is preliminary data.</text>
</comment>
<sequence length="89" mass="9595">MQGCTRDGLRFDVRGRGVDAAPATGHGPRAVRVPTTYVSARRDPFLAPASVAATVRRVDSPFTRVDLDADHWLPEHCPADMAVLGQVRG</sequence>
<gene>
    <name evidence="1" type="ORF">Cph01nite_20540</name>
</gene>
<proteinExistence type="predicted"/>
<evidence type="ECO:0000313" key="2">
    <source>
        <dbReference type="Proteomes" id="UP000614741"/>
    </source>
</evidence>
<reference evidence="1 2" key="1">
    <citation type="submission" date="2021-01" db="EMBL/GenBank/DDBJ databases">
        <title>Whole genome shotgun sequence of Cellulomonas phragmiteti NBRC 110785.</title>
        <authorList>
            <person name="Komaki H."/>
            <person name="Tamura T."/>
        </authorList>
    </citation>
    <scope>NUCLEOTIDE SEQUENCE [LARGE SCALE GENOMIC DNA]</scope>
    <source>
        <strain evidence="1 2">NBRC 110785</strain>
    </source>
</reference>
<organism evidence="1 2">
    <name type="scientific">Cellulomonas phragmiteti</name>
    <dbReference type="NCBI Taxonomy" id="478780"/>
    <lineage>
        <taxon>Bacteria</taxon>
        <taxon>Bacillati</taxon>
        <taxon>Actinomycetota</taxon>
        <taxon>Actinomycetes</taxon>
        <taxon>Micrococcales</taxon>
        <taxon>Cellulomonadaceae</taxon>
        <taxon>Cellulomonas</taxon>
    </lineage>
</organism>
<dbReference type="Gene3D" id="3.40.50.1820">
    <property type="entry name" value="alpha/beta hydrolase"/>
    <property type="match status" value="1"/>
</dbReference>
<name>A0ABQ4DLR3_9CELL</name>
<evidence type="ECO:0008006" key="3">
    <source>
        <dbReference type="Google" id="ProtNLM"/>
    </source>
</evidence>